<dbReference type="PROSITE" id="PS00815">
    <property type="entry name" value="AIPM_HOMOCIT_SYNTH_1"/>
    <property type="match status" value="1"/>
</dbReference>
<feature type="domain" description="Pyruvate carboxyltransferase" evidence="9">
    <location>
        <begin position="6"/>
        <end position="257"/>
    </location>
</feature>
<accession>A0A0D5LSK4</accession>
<dbReference type="PANTHER" id="PTHR42880">
    <property type="entry name" value="HOMOCITRATE SYNTHASE"/>
    <property type="match status" value="1"/>
</dbReference>
<evidence type="ECO:0000256" key="6">
    <source>
        <dbReference type="ARBA" id="ARBA00048019"/>
    </source>
</evidence>
<dbReference type="Proteomes" id="UP000032611">
    <property type="component" value="Chromosome"/>
</dbReference>
<dbReference type="PANTHER" id="PTHR42880:SF1">
    <property type="entry name" value="ISOPROPYLMALATE_HOMOCITRATE_CITRAMALATE SYNTHASE FAMILY PROTEIN"/>
    <property type="match status" value="1"/>
</dbReference>
<dbReference type="SUPFAM" id="SSF51569">
    <property type="entry name" value="Aldolase"/>
    <property type="match status" value="1"/>
</dbReference>
<evidence type="ECO:0000256" key="7">
    <source>
        <dbReference type="RuleBase" id="RU003523"/>
    </source>
</evidence>
<protein>
    <recommendedName>
        <fullName evidence="4 8">Homocitrate synthase</fullName>
        <ecNumber evidence="3 8">2.3.3.14</ecNumber>
    </recommendedName>
</protein>
<keyword evidence="5 7" id="KW-0808">Transferase</keyword>
<dbReference type="InterPro" id="IPR002034">
    <property type="entry name" value="AIPM/Hcit_synth_CS"/>
</dbReference>
<evidence type="ECO:0000256" key="3">
    <source>
        <dbReference type="ARBA" id="ARBA00012974"/>
    </source>
</evidence>
<evidence type="ECO:0000259" key="9">
    <source>
        <dbReference type="PROSITE" id="PS50991"/>
    </source>
</evidence>
<evidence type="ECO:0000256" key="8">
    <source>
        <dbReference type="RuleBase" id="RU367143"/>
    </source>
</evidence>
<dbReference type="Gene3D" id="3.20.20.70">
    <property type="entry name" value="Aldolase class I"/>
    <property type="match status" value="1"/>
</dbReference>
<dbReference type="PROSITE" id="PS50991">
    <property type="entry name" value="PYR_CT"/>
    <property type="match status" value="1"/>
</dbReference>
<dbReference type="InterPro" id="IPR054691">
    <property type="entry name" value="LeuA/HCS_post-cat"/>
</dbReference>
<evidence type="ECO:0000256" key="1">
    <source>
        <dbReference type="ARBA" id="ARBA00003050"/>
    </source>
</evidence>
<evidence type="ECO:0000256" key="4">
    <source>
        <dbReference type="ARBA" id="ARBA00020735"/>
    </source>
</evidence>
<sequence>MPARPIIINDTTLRDGEQTAGVAFTAEEKLEIARALDAIGVPELEVGIPAMGAKECETIRAVADLGLKARLMVWCRMREDDLAAAARLGVHLVDLSIPVSDTQMTYKLKRTREQALAIIADMVPRALDTGMDVCIGGEDASRADPDFLLAVLETAERAGARRFRFADTTGVLEPFGTADIFARLRAHTGLELEMHAHDDFGLATANSLAAATHGATHVNTTVNGLGERAGNAPLEEFVMGMRHLHQSDTGVSLADFCRLSDLVAAASGRPVGCQKSLIGKSVYTHESGIHVDGLLKNPLTYQGHDPAEMGRHHEFVLGKHSGTSGVIHAYGALGLTLSREDAGRLLDEIRMFAETEKRAPNAAELTGFHRNLNGAKREWSHA</sequence>
<name>A0A0D5LSK4_MAREN</name>
<comment type="catalytic activity">
    <reaction evidence="6 8">
        <text>acetyl-CoA + 2-oxoglutarate + H2O = (2R)-homocitrate + CoA + H(+)</text>
        <dbReference type="Rhea" id="RHEA:12929"/>
        <dbReference type="ChEBI" id="CHEBI:15377"/>
        <dbReference type="ChEBI" id="CHEBI:15378"/>
        <dbReference type="ChEBI" id="CHEBI:16810"/>
        <dbReference type="ChEBI" id="CHEBI:57287"/>
        <dbReference type="ChEBI" id="CHEBI:57288"/>
        <dbReference type="ChEBI" id="CHEBI:58884"/>
        <dbReference type="EC" id="2.3.3.14"/>
    </reaction>
</comment>
<dbReference type="InterPro" id="IPR013785">
    <property type="entry name" value="Aldolase_TIM"/>
</dbReference>
<dbReference type="InterPro" id="IPR000891">
    <property type="entry name" value="PYR_CT"/>
</dbReference>
<proteinExistence type="inferred from homology"/>
<dbReference type="PROSITE" id="PS00816">
    <property type="entry name" value="AIPM_HOMOCIT_SYNTH_2"/>
    <property type="match status" value="1"/>
</dbReference>
<reference evidence="10 11" key="1">
    <citation type="journal article" date="2015" name="Genome Announc.">
        <title>Complete genome sequence of Martelella endophytica YC6887, which has antifungal activity associated with a halophyte.</title>
        <authorList>
            <person name="Khan A."/>
            <person name="Khan H."/>
            <person name="Chung E.J."/>
            <person name="Hossain M.T."/>
            <person name="Chung Y.R."/>
        </authorList>
    </citation>
    <scope>NUCLEOTIDE SEQUENCE [LARGE SCALE GENOMIC DNA]</scope>
    <source>
        <strain evidence="10">YC6887</strain>
    </source>
</reference>
<dbReference type="GO" id="GO:0019752">
    <property type="term" value="P:carboxylic acid metabolic process"/>
    <property type="evidence" value="ECO:0007669"/>
    <property type="project" value="UniProtKB-UniRule"/>
</dbReference>
<dbReference type="Pfam" id="PF00682">
    <property type="entry name" value="HMGL-like"/>
    <property type="match status" value="1"/>
</dbReference>
<keyword evidence="8" id="KW-0535">Nitrogen fixation</keyword>
<dbReference type="Pfam" id="PF22617">
    <property type="entry name" value="HCS_D2"/>
    <property type="match status" value="1"/>
</dbReference>
<dbReference type="EC" id="2.3.3.14" evidence="3 8"/>
<dbReference type="HOGENOM" id="CLU_022158_4_2_5"/>
<keyword evidence="11" id="KW-1185">Reference proteome</keyword>
<evidence type="ECO:0000313" key="11">
    <source>
        <dbReference type="Proteomes" id="UP000032611"/>
    </source>
</evidence>
<organism evidence="10 11">
    <name type="scientific">Martelella endophytica</name>
    <dbReference type="NCBI Taxonomy" id="1486262"/>
    <lineage>
        <taxon>Bacteria</taxon>
        <taxon>Pseudomonadati</taxon>
        <taxon>Pseudomonadota</taxon>
        <taxon>Alphaproteobacteria</taxon>
        <taxon>Hyphomicrobiales</taxon>
        <taxon>Aurantimonadaceae</taxon>
        <taxon>Martelella</taxon>
    </lineage>
</organism>
<comment type="similarity">
    <text evidence="2 7">Belongs to the alpha-IPM synthase/homocitrate synthase family.</text>
</comment>
<dbReference type="Gene3D" id="1.10.238.260">
    <property type="match status" value="1"/>
</dbReference>
<dbReference type="GO" id="GO:0004410">
    <property type="term" value="F:homocitrate synthase activity"/>
    <property type="evidence" value="ECO:0007669"/>
    <property type="project" value="UniProtKB-UniRule"/>
</dbReference>
<dbReference type="AlphaFoldDB" id="A0A0D5LSK4"/>
<dbReference type="CDD" id="cd07939">
    <property type="entry name" value="DRE_TIM_NifV"/>
    <property type="match status" value="1"/>
</dbReference>
<evidence type="ECO:0000256" key="2">
    <source>
        <dbReference type="ARBA" id="ARBA00006154"/>
    </source>
</evidence>
<dbReference type="NCBIfam" id="TIGR02660">
    <property type="entry name" value="nifV_homocitr"/>
    <property type="match status" value="1"/>
</dbReference>
<dbReference type="OrthoDB" id="9803573at2"/>
<dbReference type="InterPro" id="IPR013477">
    <property type="entry name" value="NifV/FrbC"/>
</dbReference>
<dbReference type="STRING" id="1486262.TM49_15540"/>
<gene>
    <name evidence="10" type="ORF">TM49_15540</name>
</gene>
<evidence type="ECO:0000256" key="5">
    <source>
        <dbReference type="ARBA" id="ARBA00022679"/>
    </source>
</evidence>
<dbReference type="PATRIC" id="fig|1486262.3.peg.3210"/>
<comment type="function">
    <text evidence="1 8">This protein is a Fe-Mo-cofactor biosynthetic component.</text>
</comment>
<dbReference type="KEGG" id="mey:TM49_15540"/>
<evidence type="ECO:0000313" key="10">
    <source>
        <dbReference type="EMBL" id="AJY46762.1"/>
    </source>
</evidence>
<dbReference type="GO" id="GO:0009399">
    <property type="term" value="P:nitrogen fixation"/>
    <property type="evidence" value="ECO:0007669"/>
    <property type="project" value="UniProtKB-UniRule"/>
</dbReference>
<dbReference type="EMBL" id="CP010803">
    <property type="protein sequence ID" value="AJY46762.1"/>
    <property type="molecule type" value="Genomic_DNA"/>
</dbReference>